<dbReference type="Proteomes" id="UP000321574">
    <property type="component" value="Unassembled WGS sequence"/>
</dbReference>
<proteinExistence type="predicted"/>
<reference evidence="2 3" key="1">
    <citation type="submission" date="2019-06" db="EMBL/GenBank/DDBJ databases">
        <title>Cerasibacillus sp. nov., isolated from maize field.</title>
        <authorList>
            <person name="Lin S.-Y."/>
            <person name="Tsai C.-F."/>
            <person name="Young C.-C."/>
        </authorList>
    </citation>
    <scope>NUCLEOTIDE SEQUENCE [LARGE SCALE GENOMIC DNA]</scope>
    <source>
        <strain evidence="2 3">CC-CFT480</strain>
    </source>
</reference>
<organism evidence="2 3">
    <name type="scientific">Cerasibacillus terrae</name>
    <dbReference type="NCBI Taxonomy" id="2498845"/>
    <lineage>
        <taxon>Bacteria</taxon>
        <taxon>Bacillati</taxon>
        <taxon>Bacillota</taxon>
        <taxon>Bacilli</taxon>
        <taxon>Bacillales</taxon>
        <taxon>Bacillaceae</taxon>
        <taxon>Cerasibacillus</taxon>
    </lineage>
</organism>
<dbReference type="Pfam" id="PF09580">
    <property type="entry name" value="Spore_YhcN_YlaJ"/>
    <property type="match status" value="1"/>
</dbReference>
<dbReference type="RefSeq" id="WP_147670511.1">
    <property type="nucleotide sequence ID" value="NZ_VDUW01000015.1"/>
</dbReference>
<evidence type="ECO:0000313" key="2">
    <source>
        <dbReference type="EMBL" id="TXL58133.1"/>
    </source>
</evidence>
<evidence type="ECO:0008006" key="4">
    <source>
        <dbReference type="Google" id="ProtNLM"/>
    </source>
</evidence>
<feature type="chain" id="PRO_5022960864" description="Sporulation protein" evidence="1">
    <location>
        <begin position="20"/>
        <end position="180"/>
    </location>
</feature>
<accession>A0A5C8NGU6</accession>
<keyword evidence="3" id="KW-1185">Reference proteome</keyword>
<evidence type="ECO:0000256" key="1">
    <source>
        <dbReference type="SAM" id="SignalP"/>
    </source>
</evidence>
<dbReference type="InterPro" id="IPR019076">
    <property type="entry name" value="Spore_lipoprot_YhcN/YlaJ-like"/>
</dbReference>
<sequence>MRGLLLTLFICLVVITGCAEDNDLVSEREHLNNQLNPGANQSVDPDFDKRLGYVNYKKEQVNEDENAQITVDRHALADMVTRVLLKNDSFQEVATLVTGNEVLIAYEKDEDNENSDEETAEFARKTAMSLLPRYFDIYVSDNHNLIDDLHSLHNQTTDTNDYQNTIDSIIKEMEKSPQGD</sequence>
<dbReference type="OrthoDB" id="2691390at2"/>
<protein>
    <recommendedName>
        <fullName evidence="4">Sporulation protein</fullName>
    </recommendedName>
</protein>
<dbReference type="AlphaFoldDB" id="A0A5C8NGU6"/>
<comment type="caution">
    <text evidence="2">The sequence shown here is derived from an EMBL/GenBank/DDBJ whole genome shotgun (WGS) entry which is preliminary data.</text>
</comment>
<dbReference type="PROSITE" id="PS51257">
    <property type="entry name" value="PROKAR_LIPOPROTEIN"/>
    <property type="match status" value="1"/>
</dbReference>
<name>A0A5C8NGU6_9BACI</name>
<dbReference type="EMBL" id="VDUW01000015">
    <property type="protein sequence ID" value="TXL58133.1"/>
    <property type="molecule type" value="Genomic_DNA"/>
</dbReference>
<gene>
    <name evidence="2" type="ORF">FHP05_14310</name>
</gene>
<keyword evidence="1" id="KW-0732">Signal</keyword>
<feature type="signal peptide" evidence="1">
    <location>
        <begin position="1"/>
        <end position="19"/>
    </location>
</feature>
<evidence type="ECO:0000313" key="3">
    <source>
        <dbReference type="Proteomes" id="UP000321574"/>
    </source>
</evidence>